<organism evidence="7 10">
    <name type="scientific">Streptomyces radicis</name>
    <dbReference type="NCBI Taxonomy" id="1750517"/>
    <lineage>
        <taxon>Bacteria</taxon>
        <taxon>Bacillati</taxon>
        <taxon>Actinomycetota</taxon>
        <taxon>Actinomycetes</taxon>
        <taxon>Kitasatosporales</taxon>
        <taxon>Streptomycetaceae</taxon>
        <taxon>Streptomyces</taxon>
    </lineage>
</organism>
<dbReference type="InterPro" id="IPR001962">
    <property type="entry name" value="Asn_synthase"/>
</dbReference>
<dbReference type="InterPro" id="IPR006426">
    <property type="entry name" value="Asn_synth_AEB"/>
</dbReference>
<evidence type="ECO:0000256" key="1">
    <source>
        <dbReference type="ARBA" id="ARBA00005187"/>
    </source>
</evidence>
<gene>
    <name evidence="8" type="ORF">D7318_16590</name>
    <name evidence="7" type="ORF">D7319_15855</name>
</gene>
<evidence type="ECO:0000313" key="7">
    <source>
        <dbReference type="EMBL" id="RKN08439.1"/>
    </source>
</evidence>
<keyword evidence="4" id="KW-0061">Asparagine biosynthesis</keyword>
<dbReference type="PANTHER" id="PTHR43284">
    <property type="entry name" value="ASPARAGINE SYNTHETASE (GLUTAMINE-HYDROLYZING)"/>
    <property type="match status" value="1"/>
</dbReference>
<evidence type="ECO:0000313" key="8">
    <source>
        <dbReference type="EMBL" id="RKN21649.1"/>
    </source>
</evidence>
<dbReference type="GO" id="GO:0006529">
    <property type="term" value="P:asparagine biosynthetic process"/>
    <property type="evidence" value="ECO:0007669"/>
    <property type="project" value="UniProtKB-KW"/>
</dbReference>
<dbReference type="OrthoDB" id="7053173at2"/>
<evidence type="ECO:0000259" key="6">
    <source>
        <dbReference type="Pfam" id="PF00733"/>
    </source>
</evidence>
<comment type="pathway">
    <text evidence="1">Amino-acid biosynthesis; L-asparagine biosynthesis; L-asparagine from L-aspartate (L-Gln route): step 1/1.</text>
</comment>
<dbReference type="PANTHER" id="PTHR43284:SF1">
    <property type="entry name" value="ASPARAGINE SYNTHETASE"/>
    <property type="match status" value="1"/>
</dbReference>
<dbReference type="Proteomes" id="UP000268652">
    <property type="component" value="Unassembled WGS sequence"/>
</dbReference>
<dbReference type="AlphaFoldDB" id="A0A3A9W6K1"/>
<proteinExistence type="inferred from homology"/>
<dbReference type="Pfam" id="PF00733">
    <property type="entry name" value="Asn_synthase"/>
    <property type="match status" value="1"/>
</dbReference>
<keyword evidence="4" id="KW-0028">Amino-acid biosynthesis</keyword>
<dbReference type="EMBL" id="RBDX01000011">
    <property type="protein sequence ID" value="RKN08439.1"/>
    <property type="molecule type" value="Genomic_DNA"/>
</dbReference>
<dbReference type="PIRSF" id="PIRSF001589">
    <property type="entry name" value="Asn_synthetase_glu-h"/>
    <property type="match status" value="1"/>
</dbReference>
<evidence type="ECO:0000256" key="5">
    <source>
        <dbReference type="ARBA" id="ARBA00048741"/>
    </source>
</evidence>
<evidence type="ECO:0000256" key="2">
    <source>
        <dbReference type="ARBA" id="ARBA00005752"/>
    </source>
</evidence>
<dbReference type="EMBL" id="RBDY01000011">
    <property type="protein sequence ID" value="RKN21649.1"/>
    <property type="molecule type" value="Genomic_DNA"/>
</dbReference>
<comment type="caution">
    <text evidence="7">The sequence shown here is derived from an EMBL/GenBank/DDBJ whole genome shotgun (WGS) entry which is preliminary data.</text>
</comment>
<evidence type="ECO:0000256" key="3">
    <source>
        <dbReference type="ARBA" id="ARBA00012737"/>
    </source>
</evidence>
<evidence type="ECO:0000313" key="9">
    <source>
        <dbReference type="Proteomes" id="UP000268652"/>
    </source>
</evidence>
<keyword evidence="9" id="KW-1185">Reference proteome</keyword>
<name>A0A3A9W6K1_9ACTN</name>
<dbReference type="SUPFAM" id="SSF52402">
    <property type="entry name" value="Adenine nucleotide alpha hydrolases-like"/>
    <property type="match status" value="1"/>
</dbReference>
<accession>A0A3A9W6K1</accession>
<reference evidence="9 10" key="1">
    <citation type="submission" date="2018-09" db="EMBL/GenBank/DDBJ databases">
        <title>Streptomyces sp. nov. DS1-2, an endophytic actinomycete isolated from roots of Dendrobium scabrilingue.</title>
        <authorList>
            <person name="Kuncharoen N."/>
            <person name="Kudo T."/>
            <person name="Ohkuma M."/>
            <person name="Yuki M."/>
            <person name="Tanasupawat S."/>
        </authorList>
    </citation>
    <scope>NUCLEOTIDE SEQUENCE [LARGE SCALE GENOMIC DNA]</scope>
    <source>
        <strain evidence="7 10">AZ1-7</strain>
        <strain evidence="8 9">DS1-2</strain>
    </source>
</reference>
<comment type="catalytic activity">
    <reaction evidence="5">
        <text>L-aspartate + L-glutamine + ATP + H2O = L-asparagine + L-glutamate + AMP + diphosphate + H(+)</text>
        <dbReference type="Rhea" id="RHEA:12228"/>
        <dbReference type="ChEBI" id="CHEBI:15377"/>
        <dbReference type="ChEBI" id="CHEBI:15378"/>
        <dbReference type="ChEBI" id="CHEBI:29985"/>
        <dbReference type="ChEBI" id="CHEBI:29991"/>
        <dbReference type="ChEBI" id="CHEBI:30616"/>
        <dbReference type="ChEBI" id="CHEBI:33019"/>
        <dbReference type="ChEBI" id="CHEBI:58048"/>
        <dbReference type="ChEBI" id="CHEBI:58359"/>
        <dbReference type="ChEBI" id="CHEBI:456215"/>
        <dbReference type="EC" id="6.3.5.4"/>
    </reaction>
</comment>
<feature type="domain" description="Asparagine synthetase" evidence="6">
    <location>
        <begin position="208"/>
        <end position="593"/>
    </location>
</feature>
<dbReference type="EC" id="6.3.5.4" evidence="3"/>
<dbReference type="Proteomes" id="UP000275024">
    <property type="component" value="Unassembled WGS sequence"/>
</dbReference>
<protein>
    <recommendedName>
        <fullName evidence="3">asparagine synthase (glutamine-hydrolyzing)</fullName>
        <ecNumber evidence="3">6.3.5.4</ecNumber>
    </recommendedName>
</protein>
<dbReference type="InterPro" id="IPR051786">
    <property type="entry name" value="ASN_synthetase/amidase"/>
</dbReference>
<sequence>MSDGFLVLPDAPFNRAFLDPVIRLGAVPYSSGRPWLLGRWAPGELIVAEAGRIQAAVIGTCPLTADRLTELISRVRRVEDLDMVTRALPGSFYLVASVAGVLRVQGSLAGVRRVFHTSRDGVALAGDRADVLATLIGAEIDEQTLAARVACGIRAPAPLAERSMWQGVNLVPPGSYLRVDGRGTTTTTVRWWEPPAPERSLAEGAERVRDALRTAVSARFSSAGRVSADLSGGMDSTSLCFLSAEVGAPDLLTFRWSEADEANADAGFAAQAARELPGAEHRELAQEAMPSIFADPGRITDTEAPYPFTRTAERTRQTAQTLAECGSRIHLAGHGSDELFHELPYYLRDLLYRHPLTALTHLRGHRAMSRWPLGATIAALTDRRDLGGWWRHQADHLTGPPRARRTPDLGWGSAPLRAQEWVTPSAIEVTRGLLHSIAEQARPLAAQRAQHATLMALRIAGPGYRQLARPFARAGVRLELPYLDDRVIEAALSVRFAERRTPWRYKPLLSEAMHGILPAAVAGRSTKGEAGEDVRIGLRRNMPALLELFADSALAEHGLINPDVLRTRLLAPQVDNATTMALEELLGCETWLRAVKKTPAESWTSKADQGRVDESATTN</sequence>
<comment type="similarity">
    <text evidence="2">Belongs to the asparagine synthetase family.</text>
</comment>
<evidence type="ECO:0000313" key="10">
    <source>
        <dbReference type="Proteomes" id="UP000275024"/>
    </source>
</evidence>
<dbReference type="InterPro" id="IPR014729">
    <property type="entry name" value="Rossmann-like_a/b/a_fold"/>
</dbReference>
<evidence type="ECO:0000256" key="4">
    <source>
        <dbReference type="ARBA" id="ARBA00022888"/>
    </source>
</evidence>
<dbReference type="GO" id="GO:0004066">
    <property type="term" value="F:asparagine synthase (glutamine-hydrolyzing) activity"/>
    <property type="evidence" value="ECO:0007669"/>
    <property type="project" value="UniProtKB-EC"/>
</dbReference>
<dbReference type="Gene3D" id="3.40.50.620">
    <property type="entry name" value="HUPs"/>
    <property type="match status" value="2"/>
</dbReference>